<reference evidence="2" key="1">
    <citation type="submission" date="2018-05" db="EMBL/GenBank/DDBJ databases">
        <authorList>
            <person name="Lanie J.A."/>
            <person name="Ng W.-L."/>
            <person name="Kazmierczak K.M."/>
            <person name="Andrzejewski T.M."/>
            <person name="Davidsen T.M."/>
            <person name="Wayne K.J."/>
            <person name="Tettelin H."/>
            <person name="Glass J.I."/>
            <person name="Rusch D."/>
            <person name="Podicherti R."/>
            <person name="Tsui H.-C.T."/>
            <person name="Winkler M.E."/>
        </authorList>
    </citation>
    <scope>NUCLEOTIDE SEQUENCE</scope>
</reference>
<dbReference type="Pfam" id="PF08755">
    <property type="entry name" value="YccV-like"/>
    <property type="match status" value="1"/>
</dbReference>
<dbReference type="PANTHER" id="PTHR48439:SF1">
    <property type="entry name" value="HEMIMETHYLATED DNA-BINDING DOMAIN-CONTAINING PROTEIN"/>
    <property type="match status" value="1"/>
</dbReference>
<organism evidence="2">
    <name type="scientific">marine metagenome</name>
    <dbReference type="NCBI Taxonomy" id="408172"/>
    <lineage>
        <taxon>unclassified sequences</taxon>
        <taxon>metagenomes</taxon>
        <taxon>ecological metagenomes</taxon>
    </lineage>
</organism>
<dbReference type="GO" id="GO:0003677">
    <property type="term" value="F:DNA binding"/>
    <property type="evidence" value="ECO:0007669"/>
    <property type="project" value="InterPro"/>
</dbReference>
<dbReference type="InterPro" id="IPR036623">
    <property type="entry name" value="Hemimethylated_DNA-bd_sf"/>
</dbReference>
<sequence>MIMLKSELSGYKLPKFAPGDLVRHLRYHYRGVVVAHDPKCMAGEAWYQSNQTQPDKDQPWYHVLVHESESITYPAESSLEPEESDEPIAHPLLNRFFSGFEEGRYHRNDVPWPNTNS</sequence>
<evidence type="ECO:0000313" key="2">
    <source>
        <dbReference type="EMBL" id="SVB31120.1"/>
    </source>
</evidence>
<dbReference type="Gene3D" id="2.30.30.390">
    <property type="entry name" value="Hemimethylated DNA-binding domain"/>
    <property type="match status" value="1"/>
</dbReference>
<dbReference type="NCBIfam" id="TIGR02097">
    <property type="entry name" value="yccV"/>
    <property type="match status" value="1"/>
</dbReference>
<dbReference type="AlphaFoldDB" id="A0A382CY64"/>
<protein>
    <recommendedName>
        <fullName evidence="1">Hemimethylated DNA-binding domain-containing protein</fullName>
    </recommendedName>
</protein>
<dbReference type="SUPFAM" id="SSF141255">
    <property type="entry name" value="YccV-like"/>
    <property type="match status" value="1"/>
</dbReference>
<dbReference type="InterPro" id="IPR011722">
    <property type="entry name" value="Hemimethylated_DNA-bd_dom"/>
</dbReference>
<dbReference type="SMART" id="SM00992">
    <property type="entry name" value="YccV-like"/>
    <property type="match status" value="1"/>
</dbReference>
<dbReference type="PANTHER" id="PTHR48439">
    <property type="entry name" value="HEMIMETHYLATED DNA-BINDING DOMAIN-CONTAINING PROTEIN"/>
    <property type="match status" value="1"/>
</dbReference>
<dbReference type="InterPro" id="IPR053189">
    <property type="entry name" value="Clp_protease_adapter_ClpF"/>
</dbReference>
<gene>
    <name evidence="2" type="ORF">METZ01_LOCUS183974</name>
</gene>
<dbReference type="EMBL" id="UINC01036719">
    <property type="protein sequence ID" value="SVB31120.1"/>
    <property type="molecule type" value="Genomic_DNA"/>
</dbReference>
<feature type="domain" description="Hemimethylated DNA-binding" evidence="1">
    <location>
        <begin position="13"/>
        <end position="108"/>
    </location>
</feature>
<accession>A0A382CY64</accession>
<proteinExistence type="predicted"/>
<evidence type="ECO:0000259" key="1">
    <source>
        <dbReference type="SMART" id="SM00992"/>
    </source>
</evidence>
<name>A0A382CY64_9ZZZZ</name>